<name>A0ACB8YJT5_ARCLA</name>
<organism evidence="1 2">
    <name type="scientific">Arctium lappa</name>
    <name type="common">Greater burdock</name>
    <name type="synonym">Lappa major</name>
    <dbReference type="NCBI Taxonomy" id="4217"/>
    <lineage>
        <taxon>Eukaryota</taxon>
        <taxon>Viridiplantae</taxon>
        <taxon>Streptophyta</taxon>
        <taxon>Embryophyta</taxon>
        <taxon>Tracheophyta</taxon>
        <taxon>Spermatophyta</taxon>
        <taxon>Magnoliopsida</taxon>
        <taxon>eudicotyledons</taxon>
        <taxon>Gunneridae</taxon>
        <taxon>Pentapetalae</taxon>
        <taxon>asterids</taxon>
        <taxon>campanulids</taxon>
        <taxon>Asterales</taxon>
        <taxon>Asteraceae</taxon>
        <taxon>Carduoideae</taxon>
        <taxon>Cardueae</taxon>
        <taxon>Arctiinae</taxon>
        <taxon>Arctium</taxon>
    </lineage>
</organism>
<accession>A0ACB8YJT5</accession>
<proteinExistence type="predicted"/>
<gene>
    <name evidence="1" type="ORF">L6452_34760</name>
</gene>
<reference evidence="2" key="1">
    <citation type="journal article" date="2022" name="Mol. Ecol. Resour.">
        <title>The genomes of chicory, endive, great burdock and yacon provide insights into Asteraceae palaeo-polyploidization history and plant inulin production.</title>
        <authorList>
            <person name="Fan W."/>
            <person name="Wang S."/>
            <person name="Wang H."/>
            <person name="Wang A."/>
            <person name="Jiang F."/>
            <person name="Liu H."/>
            <person name="Zhao H."/>
            <person name="Xu D."/>
            <person name="Zhang Y."/>
        </authorList>
    </citation>
    <scope>NUCLEOTIDE SEQUENCE [LARGE SCALE GENOMIC DNA]</scope>
    <source>
        <strain evidence="2">cv. Niubang</strain>
    </source>
</reference>
<evidence type="ECO:0000313" key="2">
    <source>
        <dbReference type="Proteomes" id="UP001055879"/>
    </source>
</evidence>
<keyword evidence="2" id="KW-1185">Reference proteome</keyword>
<sequence>MFSFTFRLPCLAVVDFIILFQAAYPHIQRQPYWFTEFNQQPYTESNLIDFNVDVFLINAAQDSSSA</sequence>
<evidence type="ECO:0000313" key="1">
    <source>
        <dbReference type="EMBL" id="KAI3685512.1"/>
    </source>
</evidence>
<reference evidence="1 2" key="2">
    <citation type="journal article" date="2022" name="Mol. Ecol. Resour.">
        <title>The genomes of chicory, endive, great burdock and yacon provide insights into Asteraceae paleo-polyploidization history and plant inulin production.</title>
        <authorList>
            <person name="Fan W."/>
            <person name="Wang S."/>
            <person name="Wang H."/>
            <person name="Wang A."/>
            <person name="Jiang F."/>
            <person name="Liu H."/>
            <person name="Zhao H."/>
            <person name="Xu D."/>
            <person name="Zhang Y."/>
        </authorList>
    </citation>
    <scope>NUCLEOTIDE SEQUENCE [LARGE SCALE GENOMIC DNA]</scope>
    <source>
        <strain evidence="2">cv. Niubang</strain>
    </source>
</reference>
<comment type="caution">
    <text evidence="1">The sequence shown here is derived from an EMBL/GenBank/DDBJ whole genome shotgun (WGS) entry which is preliminary data.</text>
</comment>
<dbReference type="EMBL" id="CM042058">
    <property type="protein sequence ID" value="KAI3685512.1"/>
    <property type="molecule type" value="Genomic_DNA"/>
</dbReference>
<protein>
    <submittedName>
        <fullName evidence="1">Uncharacterized protein</fullName>
    </submittedName>
</protein>
<dbReference type="Proteomes" id="UP001055879">
    <property type="component" value="Linkage Group LG12"/>
</dbReference>